<comment type="function">
    <text evidence="4">Could be a S-adenosyl-L-methionine-dependent methyltransferase.</text>
</comment>
<proteinExistence type="inferred from homology"/>
<accession>A0ABS2Q6G5</accession>
<evidence type="ECO:0000259" key="5">
    <source>
        <dbReference type="Pfam" id="PF13649"/>
    </source>
</evidence>
<comment type="similarity">
    <text evidence="4">Belongs to the methyltransferase superfamily. YrrT family.</text>
</comment>
<dbReference type="InterPro" id="IPR023553">
    <property type="entry name" value="Uncharacterised_MeTfrase_YrrT"/>
</dbReference>
<dbReference type="Proteomes" id="UP000823201">
    <property type="component" value="Unassembled WGS sequence"/>
</dbReference>
<feature type="binding site" evidence="4">
    <location>
        <position position="74"/>
    </location>
    <ligand>
        <name>S-adenosyl-L-methionine</name>
        <dbReference type="ChEBI" id="CHEBI:59789"/>
    </ligand>
</feature>
<feature type="binding site" evidence="4">
    <location>
        <position position="96"/>
    </location>
    <ligand>
        <name>S-adenosyl-L-methionine</name>
        <dbReference type="ChEBI" id="CHEBI:59789"/>
    </ligand>
</feature>
<dbReference type="CDD" id="cd02440">
    <property type="entry name" value="AdoMet_MTases"/>
    <property type="match status" value="1"/>
</dbReference>
<keyword evidence="7" id="KW-1185">Reference proteome</keyword>
<gene>
    <name evidence="6" type="ORF">JOC27_000824</name>
</gene>
<sequence length="213" mass="24549">MGREFISAFDKWADYYDQSVSGQSPEYREVFANYSDILEAVAEKARGKVLEFGTGTGNLTTKLLDHGLTVYGVEPSAKMREKAKEKISTIDVVDGDFLNFPPPKQPIDTIVSSFAFHHLTDEEKGRALGLYHRLLTDNGRIVFADTLYDNSLEKQRIFNWARTKGYLALLKDLQTEYYPLRGDLYRIFRTHGFIPYFKQLNQFVWLIIAEKEV</sequence>
<feature type="domain" description="Methyltransferase" evidence="5">
    <location>
        <begin position="49"/>
        <end position="139"/>
    </location>
</feature>
<dbReference type="EMBL" id="JAFBEV010000005">
    <property type="protein sequence ID" value="MBM7657381.1"/>
    <property type="molecule type" value="Genomic_DNA"/>
</dbReference>
<evidence type="ECO:0000256" key="1">
    <source>
        <dbReference type="ARBA" id="ARBA00022603"/>
    </source>
</evidence>
<organism evidence="6 7">
    <name type="scientific">Sporolactobacillus spathodeae</name>
    <dbReference type="NCBI Taxonomy" id="1465502"/>
    <lineage>
        <taxon>Bacteria</taxon>
        <taxon>Bacillati</taxon>
        <taxon>Bacillota</taxon>
        <taxon>Bacilli</taxon>
        <taxon>Bacillales</taxon>
        <taxon>Sporolactobacillaceae</taxon>
        <taxon>Sporolactobacillus</taxon>
    </lineage>
</organism>
<dbReference type="GO" id="GO:0008168">
    <property type="term" value="F:methyltransferase activity"/>
    <property type="evidence" value="ECO:0007669"/>
    <property type="project" value="UniProtKB-KW"/>
</dbReference>
<keyword evidence="2 4" id="KW-0808">Transferase</keyword>
<dbReference type="Gene3D" id="3.40.50.150">
    <property type="entry name" value="Vaccinia Virus protein VP39"/>
    <property type="match status" value="1"/>
</dbReference>
<reference evidence="6 7" key="1">
    <citation type="submission" date="2021-01" db="EMBL/GenBank/DDBJ databases">
        <title>Genomic Encyclopedia of Type Strains, Phase IV (KMG-IV): sequencing the most valuable type-strain genomes for metagenomic binning, comparative biology and taxonomic classification.</title>
        <authorList>
            <person name="Goeker M."/>
        </authorList>
    </citation>
    <scope>NUCLEOTIDE SEQUENCE [LARGE SCALE GENOMIC DNA]</scope>
    <source>
        <strain evidence="6 7">DSM 100968</strain>
    </source>
</reference>
<dbReference type="SUPFAM" id="SSF53335">
    <property type="entry name" value="S-adenosyl-L-methionine-dependent methyltransferases"/>
    <property type="match status" value="1"/>
</dbReference>
<evidence type="ECO:0000313" key="6">
    <source>
        <dbReference type="EMBL" id="MBM7657381.1"/>
    </source>
</evidence>
<dbReference type="PANTHER" id="PTHR43861:SF1">
    <property type="entry name" value="TRANS-ACONITATE 2-METHYLTRANSFERASE"/>
    <property type="match status" value="1"/>
</dbReference>
<dbReference type="Pfam" id="PF13649">
    <property type="entry name" value="Methyltransf_25"/>
    <property type="match status" value="1"/>
</dbReference>
<evidence type="ECO:0000256" key="3">
    <source>
        <dbReference type="ARBA" id="ARBA00022691"/>
    </source>
</evidence>
<comment type="caution">
    <text evidence="6">The sequence shown here is derived from an EMBL/GenBank/DDBJ whole genome shotgun (WGS) entry which is preliminary data.</text>
</comment>
<dbReference type="InterPro" id="IPR029063">
    <property type="entry name" value="SAM-dependent_MTases_sf"/>
</dbReference>
<keyword evidence="1 4" id="KW-0489">Methyltransferase</keyword>
<dbReference type="GO" id="GO:0032259">
    <property type="term" value="P:methylation"/>
    <property type="evidence" value="ECO:0007669"/>
    <property type="project" value="UniProtKB-KW"/>
</dbReference>
<feature type="binding site" evidence="4">
    <location>
        <position position="53"/>
    </location>
    <ligand>
        <name>S-adenosyl-L-methionine</name>
        <dbReference type="ChEBI" id="CHEBI:59789"/>
    </ligand>
</feature>
<dbReference type="PANTHER" id="PTHR43861">
    <property type="entry name" value="TRANS-ACONITATE 2-METHYLTRANSFERASE-RELATED"/>
    <property type="match status" value="1"/>
</dbReference>
<protein>
    <recommendedName>
        <fullName evidence="4">Uncharacterized methyltransferase JOC27_000824</fullName>
        <ecNumber evidence="4">2.1.1.-</ecNumber>
    </recommendedName>
</protein>
<dbReference type="HAMAP" id="MF_02100">
    <property type="entry name" value="Methyltr_YrrT"/>
    <property type="match status" value="1"/>
</dbReference>
<evidence type="ECO:0000313" key="7">
    <source>
        <dbReference type="Proteomes" id="UP000823201"/>
    </source>
</evidence>
<dbReference type="RefSeq" id="WP_205005722.1">
    <property type="nucleotide sequence ID" value="NZ_CBCRXA010000004.1"/>
</dbReference>
<dbReference type="EC" id="2.1.1.-" evidence="4"/>
<dbReference type="InterPro" id="IPR041698">
    <property type="entry name" value="Methyltransf_25"/>
</dbReference>
<evidence type="ECO:0000256" key="4">
    <source>
        <dbReference type="HAMAP-Rule" id="MF_02100"/>
    </source>
</evidence>
<keyword evidence="3 4" id="KW-0949">S-adenosyl-L-methionine</keyword>
<name>A0ABS2Q6G5_9BACL</name>
<evidence type="ECO:0000256" key="2">
    <source>
        <dbReference type="ARBA" id="ARBA00022679"/>
    </source>
</evidence>